<protein>
    <submittedName>
        <fullName evidence="4">Alpha/beta hydrolase</fullName>
    </submittedName>
</protein>
<dbReference type="EMBL" id="VJVZ01000006">
    <property type="protein sequence ID" value="TRW24241.1"/>
    <property type="molecule type" value="Genomic_DNA"/>
</dbReference>
<gene>
    <name evidence="4" type="ORF">FMM05_10425</name>
</gene>
<dbReference type="Pfam" id="PF20434">
    <property type="entry name" value="BD-FAE"/>
    <property type="match status" value="1"/>
</dbReference>
<dbReference type="PANTHER" id="PTHR48081">
    <property type="entry name" value="AB HYDROLASE SUPERFAMILY PROTEIN C4A8.06C"/>
    <property type="match status" value="1"/>
</dbReference>
<evidence type="ECO:0000256" key="2">
    <source>
        <dbReference type="SAM" id="SignalP"/>
    </source>
</evidence>
<dbReference type="SUPFAM" id="SSF53474">
    <property type="entry name" value="alpha/beta-Hydrolases"/>
    <property type="match status" value="1"/>
</dbReference>
<name>A0A552V182_9FLAO</name>
<dbReference type="InterPro" id="IPR029058">
    <property type="entry name" value="AB_hydrolase_fold"/>
</dbReference>
<dbReference type="RefSeq" id="WP_143373321.1">
    <property type="nucleotide sequence ID" value="NZ_VJVZ01000006.1"/>
</dbReference>
<keyword evidence="1 4" id="KW-0378">Hydrolase</keyword>
<dbReference type="Proteomes" id="UP000320643">
    <property type="component" value="Unassembled WGS sequence"/>
</dbReference>
<dbReference type="AlphaFoldDB" id="A0A552V182"/>
<organism evidence="4 5">
    <name type="scientific">Flavobacterium zepuense</name>
    <dbReference type="NCBI Taxonomy" id="2593302"/>
    <lineage>
        <taxon>Bacteria</taxon>
        <taxon>Pseudomonadati</taxon>
        <taxon>Bacteroidota</taxon>
        <taxon>Flavobacteriia</taxon>
        <taxon>Flavobacteriales</taxon>
        <taxon>Flavobacteriaceae</taxon>
        <taxon>Flavobacterium</taxon>
    </lineage>
</organism>
<dbReference type="Gene3D" id="3.40.50.1820">
    <property type="entry name" value="alpha/beta hydrolase"/>
    <property type="match status" value="1"/>
</dbReference>
<dbReference type="InterPro" id="IPR050300">
    <property type="entry name" value="GDXG_lipolytic_enzyme"/>
</dbReference>
<feature type="domain" description="BD-FAE-like" evidence="3">
    <location>
        <begin position="40"/>
        <end position="235"/>
    </location>
</feature>
<proteinExistence type="predicted"/>
<dbReference type="OrthoDB" id="9777975at2"/>
<keyword evidence="5" id="KW-1185">Reference proteome</keyword>
<evidence type="ECO:0000313" key="5">
    <source>
        <dbReference type="Proteomes" id="UP000320643"/>
    </source>
</evidence>
<accession>A0A552V182</accession>
<evidence type="ECO:0000313" key="4">
    <source>
        <dbReference type="EMBL" id="TRW24241.1"/>
    </source>
</evidence>
<keyword evidence="2" id="KW-0732">Signal</keyword>
<evidence type="ECO:0000259" key="3">
    <source>
        <dbReference type="Pfam" id="PF20434"/>
    </source>
</evidence>
<reference evidence="4 5" key="1">
    <citation type="submission" date="2019-07" db="EMBL/GenBank/DDBJ databases">
        <title>Flavobacterium sp. nov., isolated from glacier ice.</title>
        <authorList>
            <person name="Liu Q."/>
            <person name="Xin Y.-H."/>
        </authorList>
    </citation>
    <scope>NUCLEOTIDE SEQUENCE [LARGE SCALE GENOMIC DNA]</scope>
    <source>
        <strain evidence="4 5">ZT4R6</strain>
    </source>
</reference>
<feature type="chain" id="PRO_5021699277" evidence="2">
    <location>
        <begin position="22"/>
        <end position="277"/>
    </location>
</feature>
<dbReference type="PANTHER" id="PTHR48081:SF33">
    <property type="entry name" value="KYNURENINE FORMAMIDASE"/>
    <property type="match status" value="1"/>
</dbReference>
<evidence type="ECO:0000256" key="1">
    <source>
        <dbReference type="ARBA" id="ARBA00022801"/>
    </source>
</evidence>
<feature type="signal peptide" evidence="2">
    <location>
        <begin position="1"/>
        <end position="21"/>
    </location>
</feature>
<sequence length="277" mass="30707">MKHLFSFITLLLLLITGNACSQQAKDIRKLQYGTHKQNILDLFLPASYTNKTPVVIVIHGGAWNLGDQYFTENVAVGLRERGFVVANIDYRYVSDSVHAKDLLADIDKAVAYMEKISKEYHFKSSGYHASGVSAGAHLALLYSYTSNKKIKSIEALCAPSILNDPDILAFINSLKVLKNIEQLANDTYTLGTKPSDKFTAISPIAQITQIPTLLVHGTKDKSVQYKNSTLMLEQLQKQKVPSKLLTMPGNGHDVGLNQPDTAKIVFDEMAAWVKKHD</sequence>
<dbReference type="InterPro" id="IPR049492">
    <property type="entry name" value="BD-FAE-like_dom"/>
</dbReference>
<dbReference type="GO" id="GO:0016787">
    <property type="term" value="F:hydrolase activity"/>
    <property type="evidence" value="ECO:0007669"/>
    <property type="project" value="UniProtKB-KW"/>
</dbReference>
<comment type="caution">
    <text evidence="4">The sequence shown here is derived from an EMBL/GenBank/DDBJ whole genome shotgun (WGS) entry which is preliminary data.</text>
</comment>